<evidence type="ECO:0000256" key="2">
    <source>
        <dbReference type="ARBA" id="ARBA00005695"/>
    </source>
</evidence>
<comment type="caution">
    <text evidence="8">The sequence shown here is derived from an EMBL/GenBank/DDBJ whole genome shotgun (WGS) entry which is preliminary data.</text>
</comment>
<dbReference type="PANTHER" id="PTHR30290:SF10">
    <property type="entry name" value="PERIPLASMIC OLIGOPEPTIDE-BINDING PROTEIN-RELATED"/>
    <property type="match status" value="1"/>
</dbReference>
<dbReference type="InterPro" id="IPR000914">
    <property type="entry name" value="SBP_5_dom"/>
</dbReference>
<dbReference type="AlphaFoldDB" id="A0A0R1V044"/>
<dbReference type="PATRIC" id="fig|1423801.4.peg.1989"/>
<dbReference type="PANTHER" id="PTHR30290">
    <property type="entry name" value="PERIPLASMIC BINDING COMPONENT OF ABC TRANSPORTER"/>
    <property type="match status" value="1"/>
</dbReference>
<keyword evidence="5" id="KW-0653">Protein transport</keyword>
<dbReference type="Gene3D" id="3.10.105.10">
    <property type="entry name" value="Dipeptide-binding Protein, Domain 3"/>
    <property type="match status" value="1"/>
</dbReference>
<dbReference type="GeneID" id="98309172"/>
<dbReference type="GO" id="GO:1904680">
    <property type="term" value="F:peptide transmembrane transporter activity"/>
    <property type="evidence" value="ECO:0007669"/>
    <property type="project" value="TreeGrafter"/>
</dbReference>
<proteinExistence type="inferred from homology"/>
<name>A0A0R1V044_9LACO</name>
<comment type="similarity">
    <text evidence="2">Belongs to the bacterial solute-binding protein 5 family.</text>
</comment>
<dbReference type="GO" id="GO:0015833">
    <property type="term" value="P:peptide transport"/>
    <property type="evidence" value="ECO:0007669"/>
    <property type="project" value="UniProtKB-KW"/>
</dbReference>
<dbReference type="PROSITE" id="PS51257">
    <property type="entry name" value="PROKAR_LIPOPROTEIN"/>
    <property type="match status" value="1"/>
</dbReference>
<evidence type="ECO:0000256" key="3">
    <source>
        <dbReference type="ARBA" id="ARBA00022448"/>
    </source>
</evidence>
<sequence length="543" mass="60521">MNYKKIATTIVFISACLWLSACGKQTSTSQKQVLNLSASAPLSTIDISKSTGYGQTGNTFESFYRLGKNGSTTAGLAKSSSVSKDGKTWTFKIRKAYWSNGDQITAQDFVYSWRRTINPKTKSPYSYLFSGIKNADAIIAGKKSAAQIGISAPDKQTVVIKLDKAISYFKILMAYPLFGPQEQKIVEKYGSKYGTRSQYMVYSGPFVIKAWNGTGNKWQFVKNKHYWDKKVVKLQQINYTVVENPTTGHELYQQNKLDMTPLANQQVKNYQGSSQFKSYPYSYISYVAYNFKDKDADKRKALNNRNIRLAMSLAINRQVLTKKVLGDGSYTPTGFVASGLAKDPKTSEDFSKQQEVKGTIAYDAKLARKYWEQGLKETGLKGLKLTLLASNDDSSSKIVAQYLQSQYAKVLPGLSLTVRSIPGNNALQNAQTGNFDLYLSGWGGDFNDPITFLQIPLTGTSYNYGGYSNSQYDALIQKAQNEDANNPNKRWADLVAAAKIFNAEQGVTPVYQQVTSYLQKSKVKGIIHNTAGTQWNYKNAYIK</sequence>
<dbReference type="Proteomes" id="UP000051166">
    <property type="component" value="Unassembled WGS sequence"/>
</dbReference>
<evidence type="ECO:0000256" key="1">
    <source>
        <dbReference type="ARBA" id="ARBA00004196"/>
    </source>
</evidence>
<dbReference type="Pfam" id="PF00496">
    <property type="entry name" value="SBP_bac_5"/>
    <property type="match status" value="1"/>
</dbReference>
<comment type="subcellular location">
    <subcellularLocation>
        <location evidence="1">Cell envelope</location>
    </subcellularLocation>
</comment>
<keyword evidence="3" id="KW-0813">Transport</keyword>
<evidence type="ECO:0000259" key="7">
    <source>
        <dbReference type="Pfam" id="PF00496"/>
    </source>
</evidence>
<dbReference type="CDD" id="cd08504">
    <property type="entry name" value="PBP2_OppA"/>
    <property type="match status" value="1"/>
</dbReference>
<evidence type="ECO:0000313" key="9">
    <source>
        <dbReference type="Proteomes" id="UP000051166"/>
    </source>
</evidence>
<dbReference type="InterPro" id="IPR039424">
    <property type="entry name" value="SBP_5"/>
</dbReference>
<gene>
    <name evidence="8" type="ORF">FD50_GL001947</name>
</gene>
<keyword evidence="4 6" id="KW-0732">Signal</keyword>
<dbReference type="FunFam" id="3.90.76.10:FF:000001">
    <property type="entry name" value="Oligopeptide ABC transporter substrate-binding protein"/>
    <property type="match status" value="1"/>
</dbReference>
<dbReference type="Gene3D" id="3.90.76.10">
    <property type="entry name" value="Dipeptide-binding Protein, Domain 1"/>
    <property type="match status" value="1"/>
</dbReference>
<keyword evidence="5" id="KW-0571">Peptide transport</keyword>
<dbReference type="Gene3D" id="3.40.190.10">
    <property type="entry name" value="Periplasmic binding protein-like II"/>
    <property type="match status" value="1"/>
</dbReference>
<dbReference type="GO" id="GO:0043190">
    <property type="term" value="C:ATP-binding cassette (ABC) transporter complex"/>
    <property type="evidence" value="ECO:0007669"/>
    <property type="project" value="InterPro"/>
</dbReference>
<keyword evidence="9" id="KW-1185">Reference proteome</keyword>
<organism evidence="8 9">
    <name type="scientific">Liquorilactobacillus satsumensis DSM 16230 = JCM 12392</name>
    <dbReference type="NCBI Taxonomy" id="1423801"/>
    <lineage>
        <taxon>Bacteria</taxon>
        <taxon>Bacillati</taxon>
        <taxon>Bacillota</taxon>
        <taxon>Bacilli</taxon>
        <taxon>Lactobacillales</taxon>
        <taxon>Lactobacillaceae</taxon>
        <taxon>Liquorilactobacillus</taxon>
    </lineage>
</organism>
<evidence type="ECO:0000256" key="4">
    <source>
        <dbReference type="ARBA" id="ARBA00022729"/>
    </source>
</evidence>
<evidence type="ECO:0000256" key="6">
    <source>
        <dbReference type="SAM" id="SignalP"/>
    </source>
</evidence>
<feature type="domain" description="Solute-binding protein family 5" evidence="7">
    <location>
        <begin position="74"/>
        <end position="462"/>
    </location>
</feature>
<feature type="signal peptide" evidence="6">
    <location>
        <begin position="1"/>
        <end position="23"/>
    </location>
</feature>
<dbReference type="InterPro" id="IPR030678">
    <property type="entry name" value="Peptide/Ni-bd"/>
</dbReference>
<dbReference type="GO" id="GO:0030313">
    <property type="term" value="C:cell envelope"/>
    <property type="evidence" value="ECO:0007669"/>
    <property type="project" value="UniProtKB-SubCell"/>
</dbReference>
<reference evidence="8 9" key="1">
    <citation type="journal article" date="2015" name="Genome Announc.">
        <title>Expanding the biotechnology potential of lactobacilli through comparative genomics of 213 strains and associated genera.</title>
        <authorList>
            <person name="Sun Z."/>
            <person name="Harris H.M."/>
            <person name="McCann A."/>
            <person name="Guo C."/>
            <person name="Argimon S."/>
            <person name="Zhang W."/>
            <person name="Yang X."/>
            <person name="Jeffery I.B."/>
            <person name="Cooney J.C."/>
            <person name="Kagawa T.F."/>
            <person name="Liu W."/>
            <person name="Song Y."/>
            <person name="Salvetti E."/>
            <person name="Wrobel A."/>
            <person name="Rasinkangas P."/>
            <person name="Parkhill J."/>
            <person name="Rea M.C."/>
            <person name="O'Sullivan O."/>
            <person name="Ritari J."/>
            <person name="Douillard F.P."/>
            <person name="Paul Ross R."/>
            <person name="Yang R."/>
            <person name="Briner A.E."/>
            <person name="Felis G.E."/>
            <person name="de Vos W.M."/>
            <person name="Barrangou R."/>
            <person name="Klaenhammer T.R."/>
            <person name="Caufield P.W."/>
            <person name="Cui Y."/>
            <person name="Zhang H."/>
            <person name="O'Toole P.W."/>
        </authorList>
    </citation>
    <scope>NUCLEOTIDE SEQUENCE [LARGE SCALE GENOMIC DNA]</scope>
    <source>
        <strain evidence="8 9">DSM 16230</strain>
    </source>
</reference>
<dbReference type="SUPFAM" id="SSF53850">
    <property type="entry name" value="Periplasmic binding protein-like II"/>
    <property type="match status" value="1"/>
</dbReference>
<protein>
    <submittedName>
        <fullName evidence="8">Oligopeptide-binding protein oppA</fullName>
    </submittedName>
</protein>
<accession>A0A0R1V044</accession>
<dbReference type="EMBL" id="AZFQ01000054">
    <property type="protein sequence ID" value="KRL97002.1"/>
    <property type="molecule type" value="Genomic_DNA"/>
</dbReference>
<dbReference type="OrthoDB" id="403896at2"/>
<dbReference type="STRING" id="1423801.FD50_GL001947"/>
<dbReference type="GO" id="GO:0042597">
    <property type="term" value="C:periplasmic space"/>
    <property type="evidence" value="ECO:0007669"/>
    <property type="project" value="UniProtKB-ARBA"/>
</dbReference>
<evidence type="ECO:0000313" key="8">
    <source>
        <dbReference type="EMBL" id="KRL97002.1"/>
    </source>
</evidence>
<dbReference type="PIRSF" id="PIRSF002741">
    <property type="entry name" value="MppA"/>
    <property type="match status" value="1"/>
</dbReference>
<dbReference type="RefSeq" id="WP_056961822.1">
    <property type="nucleotide sequence ID" value="NZ_AZFQ01000054.1"/>
</dbReference>
<feature type="chain" id="PRO_5006412037" evidence="6">
    <location>
        <begin position="24"/>
        <end position="543"/>
    </location>
</feature>
<evidence type="ECO:0000256" key="5">
    <source>
        <dbReference type="ARBA" id="ARBA00022856"/>
    </source>
</evidence>